<sequence>MAWQQTHKEQTRQRILSSAGKLFTAQGYKQVSIDDVMQDAELTRGAFYHHFSSKQALYSEAIVFAARQAGQSRQQKSLSLPDLIRRYLSMEHVVAAEDPCPLAFLISDIGLQEEAAKQSYGKVLDGFVTRLSFHSGIDEAKVLQAAITMIGGVALARSTASTQQAQNILDAAYLNALQALEIKQ</sequence>
<dbReference type="PROSITE" id="PS50977">
    <property type="entry name" value="HTH_TETR_2"/>
    <property type="match status" value="1"/>
</dbReference>
<gene>
    <name evidence="6" type="ORF">K6Y31_20080</name>
</gene>
<reference evidence="6 7" key="1">
    <citation type="journal article" date="2022" name="Environ. Microbiol. Rep.">
        <title>Eco-phylogenetic analyses reveal divergent evolution of vitamin B12 metabolism in the marine bacterial family 'Psychromonadaceae'.</title>
        <authorList>
            <person name="Jin X."/>
            <person name="Yang Y."/>
            <person name="Cao H."/>
            <person name="Gao B."/>
            <person name="Zhao Z."/>
        </authorList>
    </citation>
    <scope>NUCLEOTIDE SEQUENCE [LARGE SCALE GENOMIC DNA]</scope>
    <source>
        <strain evidence="6 7">MKS20</strain>
    </source>
</reference>
<evidence type="ECO:0000256" key="4">
    <source>
        <dbReference type="PROSITE-ProRule" id="PRU00335"/>
    </source>
</evidence>
<dbReference type="InterPro" id="IPR001647">
    <property type="entry name" value="HTH_TetR"/>
</dbReference>
<keyword evidence="7" id="KW-1185">Reference proteome</keyword>
<evidence type="ECO:0000256" key="3">
    <source>
        <dbReference type="ARBA" id="ARBA00023163"/>
    </source>
</evidence>
<accession>A0ABS8WFI3</accession>
<proteinExistence type="predicted"/>
<protein>
    <submittedName>
        <fullName evidence="6">TetR family transcriptional regulator</fullName>
    </submittedName>
</protein>
<dbReference type="SUPFAM" id="SSF46689">
    <property type="entry name" value="Homeodomain-like"/>
    <property type="match status" value="1"/>
</dbReference>
<keyword evidence="1" id="KW-0805">Transcription regulation</keyword>
<dbReference type="PANTHER" id="PTHR47506:SF7">
    <property type="entry name" value="TRANSCRIPTIONAL REGULATORY PROTEIN"/>
    <property type="match status" value="1"/>
</dbReference>
<dbReference type="RefSeq" id="WP_233054821.1">
    <property type="nucleotide sequence ID" value="NZ_JAIMJA010000032.1"/>
</dbReference>
<keyword evidence="2 4" id="KW-0238">DNA-binding</keyword>
<dbReference type="Pfam" id="PF00440">
    <property type="entry name" value="TetR_N"/>
    <property type="match status" value="1"/>
</dbReference>
<evidence type="ECO:0000313" key="7">
    <source>
        <dbReference type="Proteomes" id="UP001201273"/>
    </source>
</evidence>
<comment type="caution">
    <text evidence="6">The sequence shown here is derived from an EMBL/GenBank/DDBJ whole genome shotgun (WGS) entry which is preliminary data.</text>
</comment>
<evidence type="ECO:0000259" key="5">
    <source>
        <dbReference type="PROSITE" id="PS50977"/>
    </source>
</evidence>
<keyword evidence="3" id="KW-0804">Transcription</keyword>
<evidence type="ECO:0000313" key="6">
    <source>
        <dbReference type="EMBL" id="MCE2597077.1"/>
    </source>
</evidence>
<dbReference type="InterPro" id="IPR036271">
    <property type="entry name" value="Tet_transcr_reg_TetR-rel_C_sf"/>
</dbReference>
<dbReference type="SUPFAM" id="SSF48498">
    <property type="entry name" value="Tetracyclin repressor-like, C-terminal domain"/>
    <property type="match status" value="1"/>
</dbReference>
<dbReference type="Proteomes" id="UP001201273">
    <property type="component" value="Unassembled WGS sequence"/>
</dbReference>
<evidence type="ECO:0000256" key="1">
    <source>
        <dbReference type="ARBA" id="ARBA00023015"/>
    </source>
</evidence>
<dbReference type="InterPro" id="IPR009057">
    <property type="entry name" value="Homeodomain-like_sf"/>
</dbReference>
<feature type="domain" description="HTH tetR-type" evidence="5">
    <location>
        <begin position="9"/>
        <end position="69"/>
    </location>
</feature>
<dbReference type="EMBL" id="JAIMJA010000032">
    <property type="protein sequence ID" value="MCE2597077.1"/>
    <property type="molecule type" value="Genomic_DNA"/>
</dbReference>
<dbReference type="Gene3D" id="1.10.10.60">
    <property type="entry name" value="Homeodomain-like"/>
    <property type="match status" value="1"/>
</dbReference>
<dbReference type="InterPro" id="IPR023772">
    <property type="entry name" value="DNA-bd_HTH_TetR-type_CS"/>
</dbReference>
<dbReference type="PRINTS" id="PR00455">
    <property type="entry name" value="HTHTETR"/>
</dbReference>
<evidence type="ECO:0000256" key="2">
    <source>
        <dbReference type="ARBA" id="ARBA00023125"/>
    </source>
</evidence>
<feature type="DNA-binding region" description="H-T-H motif" evidence="4">
    <location>
        <begin position="32"/>
        <end position="51"/>
    </location>
</feature>
<organism evidence="6 7">
    <name type="scientific">Motilimonas cestriensis</name>
    <dbReference type="NCBI Taxonomy" id="2742685"/>
    <lineage>
        <taxon>Bacteria</taxon>
        <taxon>Pseudomonadati</taxon>
        <taxon>Pseudomonadota</taxon>
        <taxon>Gammaproteobacteria</taxon>
        <taxon>Alteromonadales</taxon>
        <taxon>Alteromonadales genera incertae sedis</taxon>
        <taxon>Motilimonas</taxon>
    </lineage>
</organism>
<dbReference type="Gene3D" id="1.10.357.10">
    <property type="entry name" value="Tetracycline Repressor, domain 2"/>
    <property type="match status" value="1"/>
</dbReference>
<dbReference type="PANTHER" id="PTHR47506">
    <property type="entry name" value="TRANSCRIPTIONAL REGULATORY PROTEIN"/>
    <property type="match status" value="1"/>
</dbReference>
<dbReference type="PROSITE" id="PS01081">
    <property type="entry name" value="HTH_TETR_1"/>
    <property type="match status" value="1"/>
</dbReference>
<name>A0ABS8WFI3_9GAMM</name>